<dbReference type="eggNOG" id="COG0368">
    <property type="taxonomic scope" value="Bacteria"/>
</dbReference>
<feature type="transmembrane region" description="Helical" evidence="19">
    <location>
        <begin position="38"/>
        <end position="60"/>
    </location>
</feature>
<keyword evidence="12 19" id="KW-1133">Transmembrane helix</keyword>
<dbReference type="KEGG" id="pmc:P9515_03031"/>
<feature type="transmembrane region" description="Helical" evidence="19">
    <location>
        <begin position="86"/>
        <end position="108"/>
    </location>
</feature>
<feature type="transmembrane region" description="Helical" evidence="19">
    <location>
        <begin position="12"/>
        <end position="32"/>
    </location>
</feature>
<dbReference type="AlphaFoldDB" id="A2BUQ1"/>
<evidence type="ECO:0000313" key="20">
    <source>
        <dbReference type="EMBL" id="ABM71512.1"/>
    </source>
</evidence>
<keyword evidence="19" id="KW-0997">Cell inner membrane</keyword>
<evidence type="ECO:0000256" key="6">
    <source>
        <dbReference type="ARBA" id="ARBA00015850"/>
    </source>
</evidence>
<dbReference type="GO" id="GO:0008818">
    <property type="term" value="F:cobalamin 5'-phosphate synthase activity"/>
    <property type="evidence" value="ECO:0007669"/>
    <property type="project" value="UniProtKB-UniRule"/>
</dbReference>
<dbReference type="GO" id="GO:0005886">
    <property type="term" value="C:plasma membrane"/>
    <property type="evidence" value="ECO:0007669"/>
    <property type="project" value="UniProtKB-SubCell"/>
</dbReference>
<evidence type="ECO:0000256" key="7">
    <source>
        <dbReference type="ARBA" id="ARBA00022475"/>
    </source>
</evidence>
<organism evidence="20 21">
    <name type="scientific">Prochlorococcus marinus (strain MIT 9515)</name>
    <dbReference type="NCBI Taxonomy" id="167542"/>
    <lineage>
        <taxon>Bacteria</taxon>
        <taxon>Bacillati</taxon>
        <taxon>Cyanobacteriota</taxon>
        <taxon>Cyanophyceae</taxon>
        <taxon>Synechococcales</taxon>
        <taxon>Prochlorococcaceae</taxon>
        <taxon>Prochlorococcus</taxon>
    </lineage>
</organism>
<evidence type="ECO:0000256" key="9">
    <source>
        <dbReference type="ARBA" id="ARBA00022679"/>
    </source>
</evidence>
<comment type="pathway">
    <text evidence="3 19">Cofactor biosynthesis; adenosylcobalamin biosynthesis; adenosylcobalamin from cob(II)yrinate a,c-diamide: step 7/7.</text>
</comment>
<dbReference type="HAMAP" id="MF_00719">
    <property type="entry name" value="CobS"/>
    <property type="match status" value="1"/>
</dbReference>
<comment type="catalytic activity">
    <reaction evidence="18 19">
        <text>alpha-ribazole 5'-phosphate + adenosylcob(III)inamide-GDP = adenosylcob(III)alamin 5'-phosphate + GMP + H(+)</text>
        <dbReference type="Rhea" id="RHEA:23560"/>
        <dbReference type="ChEBI" id="CHEBI:15378"/>
        <dbReference type="ChEBI" id="CHEBI:57918"/>
        <dbReference type="ChEBI" id="CHEBI:58115"/>
        <dbReference type="ChEBI" id="CHEBI:60487"/>
        <dbReference type="ChEBI" id="CHEBI:60493"/>
        <dbReference type="EC" id="2.7.8.26"/>
    </reaction>
</comment>
<dbReference type="InterPro" id="IPR003805">
    <property type="entry name" value="CobS"/>
</dbReference>
<dbReference type="EC" id="2.7.8.26" evidence="5 19"/>
<dbReference type="Pfam" id="PF02654">
    <property type="entry name" value="CobS"/>
    <property type="match status" value="1"/>
</dbReference>
<keyword evidence="9 19" id="KW-0808">Transferase</keyword>
<name>A2BUQ1_PROM5</name>
<dbReference type="PANTHER" id="PTHR34148:SF1">
    <property type="entry name" value="ADENOSYLCOBINAMIDE-GDP RIBAZOLETRANSFERASE"/>
    <property type="match status" value="1"/>
</dbReference>
<comment type="function">
    <text evidence="14 19">Joins adenosylcobinamide-GDP and alpha-ribazole to generate adenosylcobalamin (Ado-cobalamin). Also synthesizes adenosylcobalamin 5'-phosphate from adenosylcobinamide-GDP and alpha-ribazole 5'-phosphate.</text>
</comment>
<comment type="cofactor">
    <cofactor evidence="1 19">
        <name>Mg(2+)</name>
        <dbReference type="ChEBI" id="CHEBI:18420"/>
    </cofactor>
</comment>
<dbReference type="PANTHER" id="PTHR34148">
    <property type="entry name" value="ADENOSYLCOBINAMIDE-GDP RIBAZOLETRANSFERASE"/>
    <property type="match status" value="1"/>
</dbReference>
<comment type="subcellular location">
    <subcellularLocation>
        <location evidence="19">Cell inner membrane</location>
        <topology evidence="19">Multi-pass membrane protein</topology>
    </subcellularLocation>
    <subcellularLocation>
        <location evidence="2">Cell membrane</location>
        <topology evidence="2">Multi-pass membrane protein</topology>
    </subcellularLocation>
</comment>
<evidence type="ECO:0000256" key="18">
    <source>
        <dbReference type="ARBA" id="ARBA00049504"/>
    </source>
</evidence>
<evidence type="ECO:0000256" key="5">
    <source>
        <dbReference type="ARBA" id="ARBA00013200"/>
    </source>
</evidence>
<evidence type="ECO:0000256" key="13">
    <source>
        <dbReference type="ARBA" id="ARBA00023136"/>
    </source>
</evidence>
<evidence type="ECO:0000256" key="3">
    <source>
        <dbReference type="ARBA" id="ARBA00004663"/>
    </source>
</evidence>
<evidence type="ECO:0000256" key="16">
    <source>
        <dbReference type="ARBA" id="ARBA00032853"/>
    </source>
</evidence>
<dbReference type="STRING" id="167542.P9515_03031"/>
<evidence type="ECO:0000256" key="11">
    <source>
        <dbReference type="ARBA" id="ARBA00022842"/>
    </source>
</evidence>
<evidence type="ECO:0000256" key="8">
    <source>
        <dbReference type="ARBA" id="ARBA00022573"/>
    </source>
</evidence>
<dbReference type="GO" id="GO:0009236">
    <property type="term" value="P:cobalamin biosynthetic process"/>
    <property type="evidence" value="ECO:0007669"/>
    <property type="project" value="UniProtKB-UniRule"/>
</dbReference>
<gene>
    <name evidence="19 20" type="primary">cobS</name>
    <name evidence="20" type="ordered locus">P9515_03031</name>
</gene>
<dbReference type="EMBL" id="CP000552">
    <property type="protein sequence ID" value="ABM71512.1"/>
    <property type="molecule type" value="Genomic_DNA"/>
</dbReference>
<comment type="similarity">
    <text evidence="4 19">Belongs to the CobS family.</text>
</comment>
<feature type="transmembrane region" description="Helical" evidence="19">
    <location>
        <begin position="157"/>
        <end position="174"/>
    </location>
</feature>
<dbReference type="HOGENOM" id="CLU_057426_3_0_3"/>
<dbReference type="GO" id="GO:0051073">
    <property type="term" value="F:adenosylcobinamide-GDP ribazoletransferase activity"/>
    <property type="evidence" value="ECO:0007669"/>
    <property type="project" value="UniProtKB-UniRule"/>
</dbReference>
<sequence length="233" mass="26185">MPFITPKFKNIAQFSPIIGFFIGLIQSLIYLILRNNSWSAYASVPICVASGYLITGGLHLDGLMDTFDGIFAGKNKCLKAMKDSQVGAFGVQSLFFITLMQIACLLKIQSQIISILPICLFWGRFSTLIFIDKFQYITLETKSIQHKKYWNGFKKESLVSLTFIFIFIFYFLFLDKSADFIIKQIFLLLIGFFISYAIPKFLGSKIGGFNGDACGASVVLVETTMLFINAVLL</sequence>
<feature type="transmembrane region" description="Helical" evidence="19">
    <location>
        <begin position="114"/>
        <end position="136"/>
    </location>
</feature>
<protein>
    <recommendedName>
        <fullName evidence="6 19">Adenosylcobinamide-GDP ribazoletransferase</fullName>
        <ecNumber evidence="5 19">2.7.8.26</ecNumber>
    </recommendedName>
    <alternativeName>
        <fullName evidence="16 19">Cobalamin synthase</fullName>
    </alternativeName>
    <alternativeName>
        <fullName evidence="15 19">Cobalamin-5'-phosphate synthase</fullName>
    </alternativeName>
</protein>
<evidence type="ECO:0000256" key="1">
    <source>
        <dbReference type="ARBA" id="ARBA00001946"/>
    </source>
</evidence>
<evidence type="ECO:0000256" key="4">
    <source>
        <dbReference type="ARBA" id="ARBA00010561"/>
    </source>
</evidence>
<comment type="catalytic activity">
    <reaction evidence="17 19">
        <text>alpha-ribazole + adenosylcob(III)inamide-GDP = adenosylcob(III)alamin + GMP + H(+)</text>
        <dbReference type="Rhea" id="RHEA:16049"/>
        <dbReference type="ChEBI" id="CHEBI:10329"/>
        <dbReference type="ChEBI" id="CHEBI:15378"/>
        <dbReference type="ChEBI" id="CHEBI:18408"/>
        <dbReference type="ChEBI" id="CHEBI:58115"/>
        <dbReference type="ChEBI" id="CHEBI:60487"/>
        <dbReference type="EC" id="2.7.8.26"/>
    </reaction>
</comment>
<evidence type="ECO:0000256" key="2">
    <source>
        <dbReference type="ARBA" id="ARBA00004651"/>
    </source>
</evidence>
<accession>A2BUQ1</accession>
<evidence type="ECO:0000256" key="15">
    <source>
        <dbReference type="ARBA" id="ARBA00032605"/>
    </source>
</evidence>
<keyword evidence="11 19" id="KW-0460">Magnesium</keyword>
<evidence type="ECO:0000313" key="21">
    <source>
        <dbReference type="Proteomes" id="UP000001589"/>
    </source>
</evidence>
<evidence type="ECO:0000256" key="10">
    <source>
        <dbReference type="ARBA" id="ARBA00022692"/>
    </source>
</evidence>
<reference evidence="20 21" key="1">
    <citation type="journal article" date="2007" name="PLoS Genet.">
        <title>Patterns and implications of gene gain and loss in the evolution of Prochlorococcus.</title>
        <authorList>
            <person name="Kettler G.C."/>
            <person name="Martiny A.C."/>
            <person name="Huang K."/>
            <person name="Zucker J."/>
            <person name="Coleman M.L."/>
            <person name="Rodrigue S."/>
            <person name="Chen F."/>
            <person name="Lapidus A."/>
            <person name="Ferriera S."/>
            <person name="Johnson J."/>
            <person name="Steglich C."/>
            <person name="Church G.M."/>
            <person name="Richardson P."/>
            <person name="Chisholm S.W."/>
        </authorList>
    </citation>
    <scope>NUCLEOTIDE SEQUENCE [LARGE SCALE GENOMIC DNA]</scope>
    <source>
        <strain evidence="20 21">MIT 9515</strain>
    </source>
</reference>
<keyword evidence="8 19" id="KW-0169">Cobalamin biosynthesis</keyword>
<evidence type="ECO:0000256" key="17">
    <source>
        <dbReference type="ARBA" id="ARBA00048623"/>
    </source>
</evidence>
<evidence type="ECO:0000256" key="12">
    <source>
        <dbReference type="ARBA" id="ARBA00022989"/>
    </source>
</evidence>
<evidence type="ECO:0000256" key="14">
    <source>
        <dbReference type="ARBA" id="ARBA00025228"/>
    </source>
</evidence>
<keyword evidence="10 19" id="KW-0812">Transmembrane</keyword>
<feature type="transmembrane region" description="Helical" evidence="19">
    <location>
        <begin position="180"/>
        <end position="198"/>
    </location>
</feature>
<evidence type="ECO:0000256" key="19">
    <source>
        <dbReference type="HAMAP-Rule" id="MF_00719"/>
    </source>
</evidence>
<proteinExistence type="inferred from homology"/>
<dbReference type="UniPathway" id="UPA00148">
    <property type="reaction ID" value="UER00238"/>
</dbReference>
<keyword evidence="7 19" id="KW-1003">Cell membrane</keyword>
<keyword evidence="13 19" id="KW-0472">Membrane</keyword>
<dbReference type="Proteomes" id="UP000001589">
    <property type="component" value="Chromosome"/>
</dbReference>